<dbReference type="Proteomes" id="UP000541352">
    <property type="component" value="Unassembled WGS sequence"/>
</dbReference>
<evidence type="ECO:0000313" key="3">
    <source>
        <dbReference type="Proteomes" id="UP000541352"/>
    </source>
</evidence>
<dbReference type="RefSeq" id="WP_122933081.1">
    <property type="nucleotide sequence ID" value="NZ_JACIBY010000015.1"/>
</dbReference>
<feature type="transmembrane region" description="Helical" evidence="1">
    <location>
        <begin position="83"/>
        <end position="102"/>
    </location>
</feature>
<proteinExistence type="predicted"/>
<comment type="caution">
    <text evidence="2">The sequence shown here is derived from an EMBL/GenBank/DDBJ whole genome shotgun (WGS) entry which is preliminary data.</text>
</comment>
<organism evidence="2 3">
    <name type="scientific">Runella defluvii</name>
    <dbReference type="NCBI Taxonomy" id="370973"/>
    <lineage>
        <taxon>Bacteria</taxon>
        <taxon>Pseudomonadati</taxon>
        <taxon>Bacteroidota</taxon>
        <taxon>Cytophagia</taxon>
        <taxon>Cytophagales</taxon>
        <taxon>Spirosomataceae</taxon>
        <taxon>Runella</taxon>
    </lineage>
</organism>
<dbReference type="InterPro" id="IPR025250">
    <property type="entry name" value="DUF4199"/>
</dbReference>
<keyword evidence="3" id="KW-1185">Reference proteome</keyword>
<feature type="transmembrane region" description="Helical" evidence="1">
    <location>
        <begin position="154"/>
        <end position="172"/>
    </location>
</feature>
<feature type="transmembrane region" description="Helical" evidence="1">
    <location>
        <begin position="12"/>
        <end position="34"/>
    </location>
</feature>
<name>A0A7W6ET58_9BACT</name>
<gene>
    <name evidence="2" type="ORF">FHS57_005284</name>
</gene>
<evidence type="ECO:0000256" key="1">
    <source>
        <dbReference type="SAM" id="Phobius"/>
    </source>
</evidence>
<keyword evidence="1" id="KW-0472">Membrane</keyword>
<protein>
    <recommendedName>
        <fullName evidence="4">DUF4199 domain-containing protein</fullName>
    </recommendedName>
</protein>
<accession>A0A7W6ET58</accession>
<keyword evidence="1" id="KW-0812">Transmembrane</keyword>
<sequence>MQSVINFFNKPLLKLPLFFGVIAGVVCFLFFLLVQSLEKFSSTSRALDVGFFAIIIAAATWYYRKKVGQGYLHMWEGISIGYVVWITGALVCGYLSSLYFYFSPKALTHYQGILRQSLLVNKAEAIKVWGNESFQQKLADIDKLEPSSFIFDEFRFTLMLVVMPILLISLVLRKQHPNSLSR</sequence>
<dbReference type="EMBL" id="JACIBY010000015">
    <property type="protein sequence ID" value="MBB3841262.1"/>
    <property type="molecule type" value="Genomic_DNA"/>
</dbReference>
<dbReference type="Pfam" id="PF13858">
    <property type="entry name" value="DUF4199"/>
    <property type="match status" value="1"/>
</dbReference>
<evidence type="ECO:0008006" key="4">
    <source>
        <dbReference type="Google" id="ProtNLM"/>
    </source>
</evidence>
<feature type="transmembrane region" description="Helical" evidence="1">
    <location>
        <begin position="46"/>
        <end position="63"/>
    </location>
</feature>
<keyword evidence="1" id="KW-1133">Transmembrane helix</keyword>
<evidence type="ECO:0000313" key="2">
    <source>
        <dbReference type="EMBL" id="MBB3841262.1"/>
    </source>
</evidence>
<dbReference type="AlphaFoldDB" id="A0A7W6ET58"/>
<reference evidence="2 3" key="1">
    <citation type="submission" date="2020-08" db="EMBL/GenBank/DDBJ databases">
        <title>Genomic Encyclopedia of Type Strains, Phase IV (KMG-IV): sequencing the most valuable type-strain genomes for metagenomic binning, comparative biology and taxonomic classification.</title>
        <authorList>
            <person name="Goeker M."/>
        </authorList>
    </citation>
    <scope>NUCLEOTIDE SEQUENCE [LARGE SCALE GENOMIC DNA]</scope>
    <source>
        <strain evidence="2 3">DSM 17976</strain>
    </source>
</reference>